<dbReference type="SUPFAM" id="SSF55021">
    <property type="entry name" value="ACT-like"/>
    <property type="match status" value="1"/>
</dbReference>
<evidence type="ECO:0000256" key="2">
    <source>
        <dbReference type="RuleBase" id="RU369043"/>
    </source>
</evidence>
<evidence type="ECO:0000256" key="1">
    <source>
        <dbReference type="ARBA" id="ARBA00022737"/>
    </source>
</evidence>
<protein>
    <recommendedName>
        <fullName evidence="2">ACT domain-containing protein ACR</fullName>
    </recommendedName>
    <alternativeName>
        <fullName evidence="2">Protein ACT DOMAIN REPEATS</fullName>
    </alternativeName>
</protein>
<dbReference type="EMBL" id="JBBPBM010000023">
    <property type="protein sequence ID" value="KAK8545283.1"/>
    <property type="molecule type" value="Genomic_DNA"/>
</dbReference>
<sequence length="150" mass="17361">MLLKSSSMKENGVEVQSIWLDALVAMRDDRDLDEPTLDTEKRIKFYERNIEWYTYLDEYEKLVIRMTTRRVVIDNAVCPTITLVKVDGARRGGILLDVVQILVYQSLSIKKAYVSSDGQWCMHVFYATDLNGNKLTDESVISFIEHVNFT</sequence>
<keyword evidence="1 2" id="KW-0677">Repeat</keyword>
<reference evidence="3 4" key="1">
    <citation type="journal article" date="2024" name="G3 (Bethesda)">
        <title>Genome assembly of Hibiscus sabdariffa L. provides insights into metabolisms of medicinal natural products.</title>
        <authorList>
            <person name="Kim T."/>
        </authorList>
    </citation>
    <scope>NUCLEOTIDE SEQUENCE [LARGE SCALE GENOMIC DNA]</scope>
    <source>
        <strain evidence="3">TK-2024</strain>
        <tissue evidence="3">Old leaves</tissue>
    </source>
</reference>
<comment type="function">
    <text evidence="2">Binds amino acids.</text>
</comment>
<dbReference type="PANTHER" id="PTHR31096:SF6">
    <property type="entry name" value="ACT DOMAIN-CONTAINING PROTEIN ACR8"/>
    <property type="match status" value="1"/>
</dbReference>
<name>A0ABR2DSG1_9ROSI</name>
<proteinExistence type="predicted"/>
<gene>
    <name evidence="3" type="ORF">V6N12_026120</name>
</gene>
<evidence type="ECO:0000313" key="4">
    <source>
        <dbReference type="Proteomes" id="UP001472677"/>
    </source>
</evidence>
<keyword evidence="4" id="KW-1185">Reference proteome</keyword>
<dbReference type="InterPro" id="IPR045865">
    <property type="entry name" value="ACT-like_dom_sf"/>
</dbReference>
<evidence type="ECO:0000313" key="3">
    <source>
        <dbReference type="EMBL" id="KAK8545283.1"/>
    </source>
</evidence>
<dbReference type="Proteomes" id="UP001472677">
    <property type="component" value="Unassembled WGS sequence"/>
</dbReference>
<dbReference type="InterPro" id="IPR040217">
    <property type="entry name" value="ACR1-12"/>
</dbReference>
<accession>A0ABR2DSG1</accession>
<organism evidence="3 4">
    <name type="scientific">Hibiscus sabdariffa</name>
    <name type="common">roselle</name>
    <dbReference type="NCBI Taxonomy" id="183260"/>
    <lineage>
        <taxon>Eukaryota</taxon>
        <taxon>Viridiplantae</taxon>
        <taxon>Streptophyta</taxon>
        <taxon>Embryophyta</taxon>
        <taxon>Tracheophyta</taxon>
        <taxon>Spermatophyta</taxon>
        <taxon>Magnoliopsida</taxon>
        <taxon>eudicotyledons</taxon>
        <taxon>Gunneridae</taxon>
        <taxon>Pentapetalae</taxon>
        <taxon>rosids</taxon>
        <taxon>malvids</taxon>
        <taxon>Malvales</taxon>
        <taxon>Malvaceae</taxon>
        <taxon>Malvoideae</taxon>
        <taxon>Hibiscus</taxon>
    </lineage>
</organism>
<dbReference type="PANTHER" id="PTHR31096">
    <property type="entry name" value="ACT DOMAIN-CONTAINING PROTEIN ACR4-RELATED"/>
    <property type="match status" value="1"/>
</dbReference>
<comment type="caution">
    <text evidence="3">The sequence shown here is derived from an EMBL/GenBank/DDBJ whole genome shotgun (WGS) entry which is preliminary data.</text>
</comment>